<dbReference type="CDD" id="cd00268">
    <property type="entry name" value="DEADc"/>
    <property type="match status" value="1"/>
</dbReference>
<dbReference type="OrthoDB" id="9805696at2"/>
<dbReference type="SMART" id="SM00490">
    <property type="entry name" value="HELICc"/>
    <property type="match status" value="1"/>
</dbReference>
<comment type="similarity">
    <text evidence="5 7">Belongs to the DEAD box helicase family.</text>
</comment>
<dbReference type="GO" id="GO:0016787">
    <property type="term" value="F:hydrolase activity"/>
    <property type="evidence" value="ECO:0007669"/>
    <property type="project" value="UniProtKB-KW"/>
</dbReference>
<evidence type="ECO:0000313" key="11">
    <source>
        <dbReference type="EMBL" id="ODA32563.1"/>
    </source>
</evidence>
<evidence type="ECO:0000256" key="1">
    <source>
        <dbReference type="ARBA" id="ARBA00022741"/>
    </source>
</evidence>
<keyword evidence="1 7" id="KW-0547">Nucleotide-binding</keyword>
<dbReference type="InterPro" id="IPR014014">
    <property type="entry name" value="RNA_helicase_DEAD_Q_motif"/>
</dbReference>
<accession>A0A1C3EH77</accession>
<reference evidence="11 12" key="1">
    <citation type="submission" date="2016-05" db="EMBL/GenBank/DDBJ databases">
        <title>Genomic and physiological characterization of Planctopirus sp. isolated from fresh water lake.</title>
        <authorList>
            <person name="Subhash Y."/>
            <person name="Ramana C."/>
        </authorList>
    </citation>
    <scope>NUCLEOTIDE SEQUENCE [LARGE SCALE GENOMIC DNA]</scope>
    <source>
        <strain evidence="11 12">JC280</strain>
    </source>
</reference>
<dbReference type="PROSITE" id="PS00039">
    <property type="entry name" value="DEAD_ATP_HELICASE"/>
    <property type="match status" value="1"/>
</dbReference>
<dbReference type="PROSITE" id="PS51192">
    <property type="entry name" value="HELICASE_ATP_BIND_1"/>
    <property type="match status" value="1"/>
</dbReference>
<dbReference type="CDD" id="cd18787">
    <property type="entry name" value="SF2_C_DEAD"/>
    <property type="match status" value="1"/>
</dbReference>
<protein>
    <submittedName>
        <fullName evidence="11">DEAD/DEAH box helicase</fullName>
    </submittedName>
</protein>
<organism evidence="11 12">
    <name type="scientific">Planctopirus hydrillae</name>
    <dbReference type="NCBI Taxonomy" id="1841610"/>
    <lineage>
        <taxon>Bacteria</taxon>
        <taxon>Pseudomonadati</taxon>
        <taxon>Planctomycetota</taxon>
        <taxon>Planctomycetia</taxon>
        <taxon>Planctomycetales</taxon>
        <taxon>Planctomycetaceae</taxon>
        <taxon>Planctopirus</taxon>
    </lineage>
</organism>
<feature type="domain" description="DEAD-box RNA helicase Q" evidence="10">
    <location>
        <begin position="6"/>
        <end position="34"/>
    </location>
</feature>
<feature type="domain" description="Helicase C-terminal" evidence="9">
    <location>
        <begin position="219"/>
        <end position="385"/>
    </location>
</feature>
<evidence type="ECO:0000256" key="4">
    <source>
        <dbReference type="ARBA" id="ARBA00022840"/>
    </source>
</evidence>
<dbReference type="InterPro" id="IPR014001">
    <property type="entry name" value="Helicase_ATP-bd"/>
</dbReference>
<evidence type="ECO:0000256" key="7">
    <source>
        <dbReference type="RuleBase" id="RU000492"/>
    </source>
</evidence>
<dbReference type="InterPro" id="IPR001650">
    <property type="entry name" value="Helicase_C-like"/>
</dbReference>
<dbReference type="AlphaFoldDB" id="A0A1C3EH77"/>
<dbReference type="PROSITE" id="PS51194">
    <property type="entry name" value="HELICASE_CTER"/>
    <property type="match status" value="1"/>
</dbReference>
<dbReference type="Pfam" id="PF00270">
    <property type="entry name" value="DEAD"/>
    <property type="match status" value="1"/>
</dbReference>
<dbReference type="EMBL" id="LYDR01000063">
    <property type="protein sequence ID" value="ODA32563.1"/>
    <property type="molecule type" value="Genomic_DNA"/>
</dbReference>
<dbReference type="Pfam" id="PF00271">
    <property type="entry name" value="Helicase_C"/>
    <property type="match status" value="1"/>
</dbReference>
<dbReference type="InterPro" id="IPR011545">
    <property type="entry name" value="DEAD/DEAH_box_helicase_dom"/>
</dbReference>
<keyword evidence="2 7" id="KW-0378">Hydrolase</keyword>
<sequence>MENQTVRFEDLGLSETTLAAVKKMGFEAPSPIQAAFVPLALSGKDVIGQARTGSGKTAAFVLPILERVDSEKGYPQALVLTPTRELSQQIAEEASRLSLKHPLRSVCCVGGRNIRPQITDLKKGAQLVIGTPGRVIDLMQRGELDTSRLKMVVLDEADRMLDIGFRPDIERILRKCPTERQTLLLSATLPAPVARLAQKYMNDPERVDVSHIGANSQNSITQFYVPVDQDRKFRTLIRVLSQEKPQQVLVFTRTKRGAEEVYRKFSGRLPRIGFIHGDLSQNLREGVLSRFRDGRLRLLIATDVMGRGIDISGISHIVNYDVPMDCDDYVHRIGRTGRLSSTEKIGSAITFVTREEGDQLTNIEIRVNKELARYEIRDFETQRPRRPARHVNDPT</sequence>
<dbReference type="PANTHER" id="PTHR47959">
    <property type="entry name" value="ATP-DEPENDENT RNA HELICASE RHLE-RELATED"/>
    <property type="match status" value="1"/>
</dbReference>
<feature type="short sequence motif" description="Q motif" evidence="6">
    <location>
        <begin position="6"/>
        <end position="34"/>
    </location>
</feature>
<feature type="domain" description="Helicase ATP-binding" evidence="8">
    <location>
        <begin position="37"/>
        <end position="207"/>
    </location>
</feature>
<evidence type="ECO:0000256" key="3">
    <source>
        <dbReference type="ARBA" id="ARBA00022806"/>
    </source>
</evidence>
<dbReference type="InterPro" id="IPR027417">
    <property type="entry name" value="P-loop_NTPase"/>
</dbReference>
<dbReference type="Gene3D" id="3.40.50.300">
    <property type="entry name" value="P-loop containing nucleotide triphosphate hydrolases"/>
    <property type="match status" value="2"/>
</dbReference>
<dbReference type="InterPro" id="IPR044742">
    <property type="entry name" value="DEAD/DEAH_RhlB"/>
</dbReference>
<evidence type="ECO:0000256" key="2">
    <source>
        <dbReference type="ARBA" id="ARBA00022801"/>
    </source>
</evidence>
<evidence type="ECO:0000313" key="12">
    <source>
        <dbReference type="Proteomes" id="UP000094828"/>
    </source>
</evidence>
<dbReference type="GO" id="GO:0005829">
    <property type="term" value="C:cytosol"/>
    <property type="evidence" value="ECO:0007669"/>
    <property type="project" value="TreeGrafter"/>
</dbReference>
<keyword evidence="3 7" id="KW-0347">Helicase</keyword>
<dbReference type="PROSITE" id="PS51195">
    <property type="entry name" value="Q_MOTIF"/>
    <property type="match status" value="1"/>
</dbReference>
<dbReference type="Proteomes" id="UP000094828">
    <property type="component" value="Unassembled WGS sequence"/>
</dbReference>
<dbReference type="InterPro" id="IPR000629">
    <property type="entry name" value="RNA-helicase_DEAD-box_CS"/>
</dbReference>
<keyword evidence="12" id="KW-1185">Reference proteome</keyword>
<dbReference type="GO" id="GO:0003676">
    <property type="term" value="F:nucleic acid binding"/>
    <property type="evidence" value="ECO:0007669"/>
    <property type="project" value="InterPro"/>
</dbReference>
<comment type="caution">
    <text evidence="11">The sequence shown here is derived from an EMBL/GenBank/DDBJ whole genome shotgun (WGS) entry which is preliminary data.</text>
</comment>
<evidence type="ECO:0000256" key="5">
    <source>
        <dbReference type="ARBA" id="ARBA00038437"/>
    </source>
</evidence>
<evidence type="ECO:0000259" key="9">
    <source>
        <dbReference type="PROSITE" id="PS51194"/>
    </source>
</evidence>
<dbReference type="InterPro" id="IPR050079">
    <property type="entry name" value="DEAD_box_RNA_helicase"/>
</dbReference>
<evidence type="ECO:0000259" key="10">
    <source>
        <dbReference type="PROSITE" id="PS51195"/>
    </source>
</evidence>
<keyword evidence="4 7" id="KW-0067">ATP-binding</keyword>
<dbReference type="SMART" id="SM00487">
    <property type="entry name" value="DEXDc"/>
    <property type="match status" value="1"/>
</dbReference>
<proteinExistence type="inferred from homology"/>
<dbReference type="PANTHER" id="PTHR47959:SF1">
    <property type="entry name" value="ATP-DEPENDENT RNA HELICASE DBPA"/>
    <property type="match status" value="1"/>
</dbReference>
<dbReference type="SUPFAM" id="SSF52540">
    <property type="entry name" value="P-loop containing nucleoside triphosphate hydrolases"/>
    <property type="match status" value="1"/>
</dbReference>
<gene>
    <name evidence="11" type="ORF">A6X21_19545</name>
</gene>
<evidence type="ECO:0000259" key="8">
    <source>
        <dbReference type="PROSITE" id="PS51192"/>
    </source>
</evidence>
<evidence type="ECO:0000256" key="6">
    <source>
        <dbReference type="PROSITE-ProRule" id="PRU00552"/>
    </source>
</evidence>
<name>A0A1C3EH77_9PLAN</name>
<dbReference type="GO" id="GO:0005524">
    <property type="term" value="F:ATP binding"/>
    <property type="evidence" value="ECO:0007669"/>
    <property type="project" value="UniProtKB-KW"/>
</dbReference>
<dbReference type="GO" id="GO:0003724">
    <property type="term" value="F:RNA helicase activity"/>
    <property type="evidence" value="ECO:0007669"/>
    <property type="project" value="InterPro"/>
</dbReference>
<dbReference type="STRING" id="1841610.A6X21_19545"/>
<dbReference type="RefSeq" id="WP_068847080.1">
    <property type="nucleotide sequence ID" value="NZ_LYDR01000063.1"/>
</dbReference>